<keyword evidence="4" id="KW-1185">Reference proteome</keyword>
<sequence length="462" mass="52043">MSPPCPWSAHNEPLYFAPPYGIWDNERLLNIWQDKEYGEIRPQPFSNPSSGTPTHPAFLSKNQHESSPQEDEVLSDFSDITDADTIILQDVPEAEALPISDEDFVSRVKGALELQGKCKTSNVGRRQARRILQLLQLALPASPSEALQLSSDEARAQVDTGRFVSTPIITENEQSLPLHTVAQFLDEYYDDTATVSIQDPAIRLSRNIPSVRTVTVAQLKKRFCEPDPNANAPWNCLELATHVDDGLRPAFLNHEESRLLTKLKLPNTKDSASRRHYEPGWKEVEKWALLAQAGALTEPHQDSHGYNTYITVNQGIIGFGWLSSPTPEERRAWCRNPMTFVGGKWRYKVLRPGQTVYFPSGTVHFVFRLKAAGDTLAFGGHVLRCSQIVHWVETMLEEKAGSDITNEELTVSALAYLERVERFVRQALKTGQVEKWGGAASIRRFLALKQKFMKICEVVHRS</sequence>
<gene>
    <name evidence="3" type="ORF">BDY17DRAFT_135540</name>
</gene>
<dbReference type="Proteomes" id="UP000799767">
    <property type="component" value="Unassembled WGS sequence"/>
</dbReference>
<name>A0A6A6PX90_9PEZI</name>
<accession>A0A6A6PX90</accession>
<evidence type="ECO:0000313" key="4">
    <source>
        <dbReference type="Proteomes" id="UP000799767"/>
    </source>
</evidence>
<dbReference type="InterPro" id="IPR003347">
    <property type="entry name" value="JmjC_dom"/>
</dbReference>
<dbReference type="SUPFAM" id="SSF51197">
    <property type="entry name" value="Clavaminate synthase-like"/>
    <property type="match status" value="1"/>
</dbReference>
<feature type="domain" description="JmjC" evidence="2">
    <location>
        <begin position="254"/>
        <end position="399"/>
    </location>
</feature>
<proteinExistence type="predicted"/>
<reference evidence="3" key="1">
    <citation type="journal article" date="2020" name="Stud. Mycol.">
        <title>101 Dothideomycetes genomes: a test case for predicting lifestyles and emergence of pathogens.</title>
        <authorList>
            <person name="Haridas S."/>
            <person name="Albert R."/>
            <person name="Binder M."/>
            <person name="Bloem J."/>
            <person name="Labutti K."/>
            <person name="Salamov A."/>
            <person name="Andreopoulos B."/>
            <person name="Baker S."/>
            <person name="Barry K."/>
            <person name="Bills G."/>
            <person name="Bluhm B."/>
            <person name="Cannon C."/>
            <person name="Castanera R."/>
            <person name="Culley D."/>
            <person name="Daum C."/>
            <person name="Ezra D."/>
            <person name="Gonzalez J."/>
            <person name="Henrissat B."/>
            <person name="Kuo A."/>
            <person name="Liang C."/>
            <person name="Lipzen A."/>
            <person name="Lutzoni F."/>
            <person name="Magnuson J."/>
            <person name="Mondo S."/>
            <person name="Nolan M."/>
            <person name="Ohm R."/>
            <person name="Pangilinan J."/>
            <person name="Park H.-J."/>
            <person name="Ramirez L."/>
            <person name="Alfaro M."/>
            <person name="Sun H."/>
            <person name="Tritt A."/>
            <person name="Yoshinaga Y."/>
            <person name="Zwiers L.-H."/>
            <person name="Turgeon B."/>
            <person name="Goodwin S."/>
            <person name="Spatafora J."/>
            <person name="Crous P."/>
            <person name="Grigoriev I."/>
        </authorList>
    </citation>
    <scope>NUCLEOTIDE SEQUENCE</scope>
    <source>
        <strain evidence="3">CBS 113389</strain>
    </source>
</reference>
<organism evidence="3 4">
    <name type="scientific">Neohortaea acidophila</name>
    <dbReference type="NCBI Taxonomy" id="245834"/>
    <lineage>
        <taxon>Eukaryota</taxon>
        <taxon>Fungi</taxon>
        <taxon>Dikarya</taxon>
        <taxon>Ascomycota</taxon>
        <taxon>Pezizomycotina</taxon>
        <taxon>Dothideomycetes</taxon>
        <taxon>Dothideomycetidae</taxon>
        <taxon>Mycosphaerellales</taxon>
        <taxon>Teratosphaeriaceae</taxon>
        <taxon>Neohortaea</taxon>
    </lineage>
</organism>
<dbReference type="GeneID" id="54470463"/>
<feature type="region of interest" description="Disordered" evidence="1">
    <location>
        <begin position="40"/>
        <end position="74"/>
    </location>
</feature>
<evidence type="ECO:0000313" key="3">
    <source>
        <dbReference type="EMBL" id="KAF2484788.1"/>
    </source>
</evidence>
<dbReference type="PROSITE" id="PS51184">
    <property type="entry name" value="JMJC"/>
    <property type="match status" value="1"/>
</dbReference>
<dbReference type="RefSeq" id="XP_033591357.1">
    <property type="nucleotide sequence ID" value="XM_033729461.1"/>
</dbReference>
<evidence type="ECO:0000256" key="1">
    <source>
        <dbReference type="SAM" id="MobiDB-lite"/>
    </source>
</evidence>
<evidence type="ECO:0000259" key="2">
    <source>
        <dbReference type="PROSITE" id="PS51184"/>
    </source>
</evidence>
<protein>
    <recommendedName>
        <fullName evidence="2">JmjC domain-containing protein</fullName>
    </recommendedName>
</protein>
<dbReference type="OrthoDB" id="3860121at2759"/>
<dbReference type="AlphaFoldDB" id="A0A6A6PX90"/>
<feature type="compositionally biased region" description="Polar residues" evidence="1">
    <location>
        <begin position="44"/>
        <end position="53"/>
    </location>
</feature>
<dbReference type="EMBL" id="MU001634">
    <property type="protein sequence ID" value="KAF2484788.1"/>
    <property type="molecule type" value="Genomic_DNA"/>
</dbReference>
<dbReference type="Gene3D" id="2.60.120.650">
    <property type="entry name" value="Cupin"/>
    <property type="match status" value="1"/>
</dbReference>